<keyword evidence="2" id="KW-1185">Reference proteome</keyword>
<gene>
    <name evidence="1" type="ORF">Aiant_87040</name>
</gene>
<dbReference type="Proteomes" id="UP000676967">
    <property type="component" value="Chromosome"/>
</dbReference>
<dbReference type="RefSeq" id="WP_189330376.1">
    <property type="nucleotide sequence ID" value="NZ_AP023356.1"/>
</dbReference>
<name>A0ABN6CUE3_9ACTN</name>
<accession>A0ABN6CUE3</accession>
<reference evidence="1 2" key="1">
    <citation type="submission" date="2020-08" db="EMBL/GenBank/DDBJ databases">
        <title>Whole genome shotgun sequence of Actinoplanes ianthinogenes NBRC 13996.</title>
        <authorList>
            <person name="Komaki H."/>
            <person name="Tamura T."/>
        </authorList>
    </citation>
    <scope>NUCLEOTIDE SEQUENCE [LARGE SCALE GENOMIC DNA]</scope>
    <source>
        <strain evidence="1 2">NBRC 13996</strain>
    </source>
</reference>
<organism evidence="1 2">
    <name type="scientific">Actinoplanes ianthinogenes</name>
    <dbReference type="NCBI Taxonomy" id="122358"/>
    <lineage>
        <taxon>Bacteria</taxon>
        <taxon>Bacillati</taxon>
        <taxon>Actinomycetota</taxon>
        <taxon>Actinomycetes</taxon>
        <taxon>Micromonosporales</taxon>
        <taxon>Micromonosporaceae</taxon>
        <taxon>Actinoplanes</taxon>
    </lineage>
</organism>
<evidence type="ECO:0000313" key="2">
    <source>
        <dbReference type="Proteomes" id="UP000676967"/>
    </source>
</evidence>
<dbReference type="EMBL" id="AP023356">
    <property type="protein sequence ID" value="BCJ48047.1"/>
    <property type="molecule type" value="Genomic_DNA"/>
</dbReference>
<sequence>MDWYCVRAVFAFDGVYEERMTLWQAADFTAAITLAGQEASTYAAELDGGEFTGLLQAYALDDRPGHGAEVFSLMRTSPLSTDDYLSTFFDTGAERQNPVDPGSR</sequence>
<evidence type="ECO:0008006" key="3">
    <source>
        <dbReference type="Google" id="ProtNLM"/>
    </source>
</evidence>
<protein>
    <recommendedName>
        <fullName evidence="3">DUF4288 domain-containing protein</fullName>
    </recommendedName>
</protein>
<proteinExistence type="predicted"/>
<evidence type="ECO:0000313" key="1">
    <source>
        <dbReference type="EMBL" id="BCJ48047.1"/>
    </source>
</evidence>